<dbReference type="eggNOG" id="ENOG5032Y7H">
    <property type="taxonomic scope" value="Bacteria"/>
</dbReference>
<dbReference type="RefSeq" id="WP_005370757.1">
    <property type="nucleotide sequence ID" value="NZ_CM001475.1"/>
</dbReference>
<evidence type="ECO:0000256" key="2">
    <source>
        <dbReference type="SAM" id="Phobius"/>
    </source>
</evidence>
<gene>
    <name evidence="3" type="ORF">Metal_1323</name>
</gene>
<protein>
    <recommendedName>
        <fullName evidence="5">DUF2956 domain-containing protein</fullName>
    </recommendedName>
</protein>
<feature type="transmembrane region" description="Helical" evidence="2">
    <location>
        <begin position="93"/>
        <end position="112"/>
    </location>
</feature>
<feature type="compositionally biased region" description="Polar residues" evidence="1">
    <location>
        <begin position="71"/>
        <end position="83"/>
    </location>
</feature>
<keyword evidence="2" id="KW-0472">Membrane</keyword>
<reference evidence="3 4" key="1">
    <citation type="journal article" date="2013" name="Genome Announc.">
        <title>Genome Sequence of the Obligate Gammaproteobacterial Methanotroph Methylomicrobium album Strain BG8.</title>
        <authorList>
            <person name="Kits K.D."/>
            <person name="Kalyuzhnaya M.G."/>
            <person name="Klotz M.G."/>
            <person name="Jetten M.S."/>
            <person name="Op den Camp H.J."/>
            <person name="Vuilleumier S."/>
            <person name="Bringel F."/>
            <person name="Dispirito A.A."/>
            <person name="Murrell J.C."/>
            <person name="Bruce D."/>
            <person name="Cheng J.F."/>
            <person name="Copeland A."/>
            <person name="Goodwin L."/>
            <person name="Hauser L."/>
            <person name="Lajus A."/>
            <person name="Land M.L."/>
            <person name="Lapidus A."/>
            <person name="Lucas S."/>
            <person name="Medigue C."/>
            <person name="Pitluck S."/>
            <person name="Woyke T."/>
            <person name="Zeytun A."/>
            <person name="Stein L.Y."/>
        </authorList>
    </citation>
    <scope>NUCLEOTIDE SEQUENCE [LARGE SCALE GENOMIC DNA]</scope>
    <source>
        <strain evidence="3 4">BG8</strain>
    </source>
</reference>
<dbReference type="InterPro" id="IPR021339">
    <property type="entry name" value="DUF2956"/>
</dbReference>
<name>H8GJD1_METAL</name>
<keyword evidence="2" id="KW-1133">Transmembrane helix</keyword>
<organism evidence="3 4">
    <name type="scientific">Methylomicrobium album BG8</name>
    <dbReference type="NCBI Taxonomy" id="686340"/>
    <lineage>
        <taxon>Bacteria</taxon>
        <taxon>Pseudomonadati</taxon>
        <taxon>Pseudomonadota</taxon>
        <taxon>Gammaproteobacteria</taxon>
        <taxon>Methylococcales</taxon>
        <taxon>Methylococcaceae</taxon>
        <taxon>Methylomicrobium</taxon>
    </lineage>
</organism>
<dbReference type="Proteomes" id="UP000005090">
    <property type="component" value="Chromosome"/>
</dbReference>
<accession>H8GJD1</accession>
<dbReference type="Pfam" id="PF11169">
    <property type="entry name" value="DUF2956"/>
    <property type="match status" value="1"/>
</dbReference>
<dbReference type="HOGENOM" id="CLU_153072_1_0_6"/>
<feature type="compositionally biased region" description="Polar residues" evidence="1">
    <location>
        <begin position="1"/>
        <end position="15"/>
    </location>
</feature>
<keyword evidence="4" id="KW-1185">Reference proteome</keyword>
<feature type="region of interest" description="Disordered" evidence="1">
    <location>
        <begin position="1"/>
        <end position="34"/>
    </location>
</feature>
<dbReference type="EMBL" id="CM001475">
    <property type="protein sequence ID" value="EIC29121.1"/>
    <property type="molecule type" value="Genomic_DNA"/>
</dbReference>
<evidence type="ECO:0000313" key="3">
    <source>
        <dbReference type="EMBL" id="EIC29121.1"/>
    </source>
</evidence>
<evidence type="ECO:0000313" key="4">
    <source>
        <dbReference type="Proteomes" id="UP000005090"/>
    </source>
</evidence>
<sequence>MANKNYQKPSPQTQEEAMKIARATQRPAQTKEQTKLIAQGIQKGIEQYKKQQKEKSRELNKRRKKAAHSSGPESEQAETGPSTRETIVYGQHWLPWLLLGLTWLGIGVYRMMR</sequence>
<keyword evidence="2" id="KW-0812">Transmembrane</keyword>
<dbReference type="STRING" id="686340.Metal_1323"/>
<dbReference type="AlphaFoldDB" id="H8GJD1"/>
<feature type="compositionally biased region" description="Basic and acidic residues" evidence="1">
    <location>
        <begin position="47"/>
        <end position="59"/>
    </location>
</feature>
<feature type="region of interest" description="Disordered" evidence="1">
    <location>
        <begin position="47"/>
        <end position="83"/>
    </location>
</feature>
<proteinExistence type="predicted"/>
<evidence type="ECO:0008006" key="5">
    <source>
        <dbReference type="Google" id="ProtNLM"/>
    </source>
</evidence>
<evidence type="ECO:0000256" key="1">
    <source>
        <dbReference type="SAM" id="MobiDB-lite"/>
    </source>
</evidence>